<dbReference type="EMBL" id="LT629766">
    <property type="protein sequence ID" value="SDR77554.1"/>
    <property type="molecule type" value="Genomic_DNA"/>
</dbReference>
<accession>A0A1H1LSG0</accession>
<evidence type="ECO:0000256" key="5">
    <source>
        <dbReference type="SAM" id="MobiDB-lite"/>
    </source>
</evidence>
<feature type="domain" description="Lipoyl-binding" evidence="6">
    <location>
        <begin position="2"/>
        <end position="77"/>
    </location>
</feature>
<dbReference type="InterPro" id="IPR011053">
    <property type="entry name" value="Single_hybrid_motif"/>
</dbReference>
<keyword evidence="3 4" id="KW-0450">Lipoyl</keyword>
<dbReference type="AlphaFoldDB" id="A0A1H1LSG0"/>
<dbReference type="InterPro" id="IPR000089">
    <property type="entry name" value="Biotin_lipoyl"/>
</dbReference>
<keyword evidence="4" id="KW-0012">Acyltransferase</keyword>
<dbReference type="Gene3D" id="2.40.50.100">
    <property type="match status" value="1"/>
</dbReference>
<organism evidence="8 9">
    <name type="scientific">Brevibacterium siliguriense</name>
    <dbReference type="NCBI Taxonomy" id="1136497"/>
    <lineage>
        <taxon>Bacteria</taxon>
        <taxon>Bacillati</taxon>
        <taxon>Actinomycetota</taxon>
        <taxon>Actinomycetes</taxon>
        <taxon>Micrococcales</taxon>
        <taxon>Brevibacteriaceae</taxon>
        <taxon>Brevibacterium</taxon>
    </lineage>
</organism>
<dbReference type="PROSITE" id="PS00189">
    <property type="entry name" value="LIPOYL"/>
    <property type="match status" value="1"/>
</dbReference>
<proteinExistence type="inferred from homology"/>
<dbReference type="InterPro" id="IPR001078">
    <property type="entry name" value="2-oxoacid_DH_actylTfrase"/>
</dbReference>
<dbReference type="STRING" id="1136497.SAMN04489752_0224"/>
<dbReference type="EC" id="2.3.1.-" evidence="4"/>
<dbReference type="InterPro" id="IPR003016">
    <property type="entry name" value="2-oxoA_DH_lipoyl-BS"/>
</dbReference>
<keyword evidence="4 8" id="KW-0808">Transferase</keyword>
<dbReference type="Gene3D" id="4.10.320.10">
    <property type="entry name" value="E3-binding domain"/>
    <property type="match status" value="1"/>
</dbReference>
<reference evidence="9" key="1">
    <citation type="submission" date="2016-10" db="EMBL/GenBank/DDBJ databases">
        <authorList>
            <person name="Varghese N."/>
            <person name="Submissions S."/>
        </authorList>
    </citation>
    <scope>NUCLEOTIDE SEQUENCE [LARGE SCALE GENOMIC DNA]</scope>
    <source>
        <strain evidence="9">DSM 23676</strain>
    </source>
</reference>
<dbReference type="SUPFAM" id="SSF51230">
    <property type="entry name" value="Single hybrid motif"/>
    <property type="match status" value="1"/>
</dbReference>
<sequence length="452" mass="46760">MAQLVTLPSIVADATDAVIESWLVEAGAEISHGQALADIETEKATVELEAESAGTLARILVEAGTTVEVGTPIAVLAEPGDSEAEIDGLLAGANAETASSSTAGCGSSAEVEQERTAAEGLERSNASKTETAVAAVDTVLNASVDTVATSDMTRVFASPLARRRARELGVAVTGLKGSGPGGRIIRSDVETAAGTAAEAAESGSASAPTHAQPSVVSAGDTADAGYTDVPLTGMRRAIARRLTESKSTVPHFYLTGDIRMDALLEFRKQINVSLERQGVKATINDLVLKALGHALHEVPDANAIWNENSIRRFDSVDISMAIATEGGLLTPVVRNVSNLSVAALCRTTQDLKFRAGEKAIRQQELEGGSFSVSNLGMFGTGEFSAILNPPQAGILAVGATEQRAVVSDGELTVASMMTVTFSADHRVIDGAVAGRLLTSLRNALEDPMSLVL</sequence>
<dbReference type="GO" id="GO:0016746">
    <property type="term" value="F:acyltransferase activity"/>
    <property type="evidence" value="ECO:0007669"/>
    <property type="project" value="UniProtKB-KW"/>
</dbReference>
<dbReference type="Pfam" id="PF00198">
    <property type="entry name" value="2-oxoacid_dh"/>
    <property type="match status" value="1"/>
</dbReference>
<evidence type="ECO:0000256" key="3">
    <source>
        <dbReference type="ARBA" id="ARBA00022823"/>
    </source>
</evidence>
<dbReference type="InterPro" id="IPR045257">
    <property type="entry name" value="E2/Pdx1"/>
</dbReference>
<keyword evidence="8" id="KW-0670">Pyruvate</keyword>
<dbReference type="GO" id="GO:0006086">
    <property type="term" value="P:pyruvate decarboxylation to acetyl-CoA"/>
    <property type="evidence" value="ECO:0007669"/>
    <property type="project" value="InterPro"/>
</dbReference>
<dbReference type="Gene3D" id="3.30.559.10">
    <property type="entry name" value="Chloramphenicol acetyltransferase-like domain"/>
    <property type="match status" value="1"/>
</dbReference>
<feature type="region of interest" description="Disordered" evidence="5">
    <location>
        <begin position="195"/>
        <end position="219"/>
    </location>
</feature>
<dbReference type="InterPro" id="IPR036625">
    <property type="entry name" value="E3-bd_dom_sf"/>
</dbReference>
<dbReference type="PANTHER" id="PTHR23151">
    <property type="entry name" value="DIHYDROLIPOAMIDE ACETYL/SUCCINYL-TRANSFERASE-RELATED"/>
    <property type="match status" value="1"/>
</dbReference>
<comment type="cofactor">
    <cofactor evidence="1 4">
        <name>(R)-lipoate</name>
        <dbReference type="ChEBI" id="CHEBI:83088"/>
    </cofactor>
</comment>
<dbReference type="Pfam" id="PF00364">
    <property type="entry name" value="Biotin_lipoyl"/>
    <property type="match status" value="1"/>
</dbReference>
<gene>
    <name evidence="8" type="ORF">SAMN04489752_0224</name>
</gene>
<protein>
    <recommendedName>
        <fullName evidence="4">Dihydrolipoamide acetyltransferase component of pyruvate dehydrogenase complex</fullName>
        <ecNumber evidence="4">2.3.1.-</ecNumber>
    </recommendedName>
</protein>
<dbReference type="Proteomes" id="UP000199597">
    <property type="component" value="Chromosome I"/>
</dbReference>
<dbReference type="InterPro" id="IPR004167">
    <property type="entry name" value="PSBD"/>
</dbReference>
<comment type="similarity">
    <text evidence="2 4">Belongs to the 2-oxoacid dehydrogenase family.</text>
</comment>
<dbReference type="Pfam" id="PF02817">
    <property type="entry name" value="E3_binding"/>
    <property type="match status" value="1"/>
</dbReference>
<dbReference type="RefSeq" id="WP_092009248.1">
    <property type="nucleotide sequence ID" value="NZ_LT629766.1"/>
</dbReference>
<name>A0A1H1LSG0_9MICO</name>
<dbReference type="PANTHER" id="PTHR23151:SF90">
    <property type="entry name" value="DIHYDROLIPOYLLYSINE-RESIDUE ACETYLTRANSFERASE COMPONENT OF PYRUVATE DEHYDROGENASE COMPLEX, MITOCHONDRIAL-RELATED"/>
    <property type="match status" value="1"/>
</dbReference>
<evidence type="ECO:0000313" key="9">
    <source>
        <dbReference type="Proteomes" id="UP000199597"/>
    </source>
</evidence>
<dbReference type="PROSITE" id="PS50968">
    <property type="entry name" value="BIOTINYL_LIPOYL"/>
    <property type="match status" value="1"/>
</dbReference>
<keyword evidence="9" id="KW-1185">Reference proteome</keyword>
<dbReference type="PROSITE" id="PS51826">
    <property type="entry name" value="PSBD"/>
    <property type="match status" value="1"/>
</dbReference>
<dbReference type="OrthoDB" id="9805770at2"/>
<evidence type="ECO:0000256" key="2">
    <source>
        <dbReference type="ARBA" id="ARBA00007317"/>
    </source>
</evidence>
<feature type="compositionally biased region" description="Low complexity" evidence="5">
    <location>
        <begin position="195"/>
        <end position="207"/>
    </location>
</feature>
<evidence type="ECO:0000313" key="8">
    <source>
        <dbReference type="EMBL" id="SDR77554.1"/>
    </source>
</evidence>
<evidence type="ECO:0000256" key="4">
    <source>
        <dbReference type="RuleBase" id="RU003423"/>
    </source>
</evidence>
<dbReference type="InterPro" id="IPR023213">
    <property type="entry name" value="CAT-like_dom_sf"/>
</dbReference>
<dbReference type="SUPFAM" id="SSF52777">
    <property type="entry name" value="CoA-dependent acyltransferases"/>
    <property type="match status" value="1"/>
</dbReference>
<evidence type="ECO:0000256" key="1">
    <source>
        <dbReference type="ARBA" id="ARBA00001938"/>
    </source>
</evidence>
<dbReference type="SUPFAM" id="SSF47005">
    <property type="entry name" value="Peripheral subunit-binding domain of 2-oxo acid dehydrogenase complex"/>
    <property type="match status" value="1"/>
</dbReference>
<dbReference type="CDD" id="cd06849">
    <property type="entry name" value="lipoyl_domain"/>
    <property type="match status" value="1"/>
</dbReference>
<feature type="domain" description="Peripheral subunit-binding (PSBD)" evidence="7">
    <location>
        <begin position="156"/>
        <end position="193"/>
    </location>
</feature>
<dbReference type="GO" id="GO:0045254">
    <property type="term" value="C:pyruvate dehydrogenase complex"/>
    <property type="evidence" value="ECO:0007669"/>
    <property type="project" value="InterPro"/>
</dbReference>
<evidence type="ECO:0000259" key="6">
    <source>
        <dbReference type="PROSITE" id="PS50968"/>
    </source>
</evidence>
<evidence type="ECO:0000259" key="7">
    <source>
        <dbReference type="PROSITE" id="PS51826"/>
    </source>
</evidence>